<dbReference type="AlphaFoldDB" id="A0A5K7X9D5"/>
<dbReference type="InterPro" id="IPR037523">
    <property type="entry name" value="VOC_core"/>
</dbReference>
<dbReference type="SUPFAM" id="SSF54593">
    <property type="entry name" value="Glyoxalase/Bleomycin resistance protein/Dihydroxybiphenyl dioxygenase"/>
    <property type="match status" value="1"/>
</dbReference>
<evidence type="ECO:0000259" key="1">
    <source>
        <dbReference type="PROSITE" id="PS51819"/>
    </source>
</evidence>
<reference evidence="3" key="1">
    <citation type="submission" date="2019-10" db="EMBL/GenBank/DDBJ databases">
        <title>Lacipirellula parvula gen. nov., sp. nov., representing a lineage of planctomycetes widespread in freshwater anoxic habitats, and description of the family Lacipirellulaceae.</title>
        <authorList>
            <person name="Dedysh S.N."/>
            <person name="Kulichevskaya I.S."/>
            <person name="Beletsky A.V."/>
            <person name="Rakitin A.L."/>
            <person name="Mardanov A.V."/>
            <person name="Ivanova A.A."/>
            <person name="Saltykova V.X."/>
            <person name="Rijpstra W.I.C."/>
            <person name="Sinninghe Damste J.S."/>
            <person name="Ravin N.V."/>
        </authorList>
    </citation>
    <scope>NUCLEOTIDE SEQUENCE [LARGE SCALE GENOMIC DNA]</scope>
    <source>
        <strain evidence="3">PX69</strain>
    </source>
</reference>
<gene>
    <name evidence="2" type="ORF">PLANPX_0645</name>
</gene>
<dbReference type="Pfam" id="PF00903">
    <property type="entry name" value="Glyoxalase"/>
    <property type="match status" value="1"/>
</dbReference>
<dbReference type="EMBL" id="AP021861">
    <property type="protein sequence ID" value="BBO31033.1"/>
    <property type="molecule type" value="Genomic_DNA"/>
</dbReference>
<dbReference type="Gene3D" id="3.10.180.10">
    <property type="entry name" value="2,3-Dihydroxybiphenyl 1,2-Dioxygenase, domain 1"/>
    <property type="match status" value="1"/>
</dbReference>
<sequence>MSADNLNWFDNVEHRPHPWPGLNWLTTAIACADVRRAVDFYAQALSFVAIFELPGENGELLFARMRYRGCNFTLNKTGWDFDGQPPADSSHAPPFQFYLYVDDVAATSARMKEQGAAEIFPPRTEIWGDLRSRLRDPFGYVWDLAQAPS</sequence>
<dbReference type="InterPro" id="IPR004360">
    <property type="entry name" value="Glyas_Fos-R_dOase_dom"/>
</dbReference>
<evidence type="ECO:0000313" key="3">
    <source>
        <dbReference type="Proteomes" id="UP000326837"/>
    </source>
</evidence>
<dbReference type="PANTHER" id="PTHR34109">
    <property type="entry name" value="BNAUNNG04460D PROTEIN-RELATED"/>
    <property type="match status" value="1"/>
</dbReference>
<dbReference type="Proteomes" id="UP000326837">
    <property type="component" value="Chromosome"/>
</dbReference>
<dbReference type="PROSITE" id="PS51819">
    <property type="entry name" value="VOC"/>
    <property type="match status" value="1"/>
</dbReference>
<feature type="domain" description="VOC" evidence="1">
    <location>
        <begin position="21"/>
        <end position="147"/>
    </location>
</feature>
<dbReference type="KEGG" id="lpav:PLANPX_0645"/>
<accession>A0A5K7X9D5</accession>
<dbReference type="RefSeq" id="WP_152097257.1">
    <property type="nucleotide sequence ID" value="NZ_AP021861.1"/>
</dbReference>
<dbReference type="PANTHER" id="PTHR34109:SF1">
    <property type="entry name" value="VOC DOMAIN-CONTAINING PROTEIN"/>
    <property type="match status" value="1"/>
</dbReference>
<dbReference type="InterPro" id="IPR029068">
    <property type="entry name" value="Glyas_Bleomycin-R_OHBP_Dase"/>
</dbReference>
<name>A0A5K7X9D5_9BACT</name>
<organism evidence="2 3">
    <name type="scientific">Lacipirellula parvula</name>
    <dbReference type="NCBI Taxonomy" id="2650471"/>
    <lineage>
        <taxon>Bacteria</taxon>
        <taxon>Pseudomonadati</taxon>
        <taxon>Planctomycetota</taxon>
        <taxon>Planctomycetia</taxon>
        <taxon>Pirellulales</taxon>
        <taxon>Lacipirellulaceae</taxon>
        <taxon>Lacipirellula</taxon>
    </lineage>
</organism>
<proteinExistence type="predicted"/>
<protein>
    <recommendedName>
        <fullName evidence="1">VOC domain-containing protein</fullName>
    </recommendedName>
</protein>
<keyword evidence="3" id="KW-1185">Reference proteome</keyword>
<evidence type="ECO:0000313" key="2">
    <source>
        <dbReference type="EMBL" id="BBO31033.1"/>
    </source>
</evidence>